<dbReference type="AlphaFoldDB" id="A0A7R9CV61"/>
<sequence length="135" mass="15299">MLTISGKPKRRFVVEFRTSVVSSLDSPQAMEELLQESRPNFHPFPHSNLAFKNLQTRETRDSICLLLCERNAKRRIDTFTVISSFMPRTVFYSVAKSMTSVLLDVKSGIHKSTFDLSQHHLTTTATASKISDPPI</sequence>
<dbReference type="EMBL" id="OC318737">
    <property type="protein sequence ID" value="CAD7403079.1"/>
    <property type="molecule type" value="Genomic_DNA"/>
</dbReference>
<reference evidence="1" key="1">
    <citation type="submission" date="2020-11" db="EMBL/GenBank/DDBJ databases">
        <authorList>
            <person name="Tran Van P."/>
        </authorList>
    </citation>
    <scope>NUCLEOTIDE SEQUENCE</scope>
</reference>
<accession>A0A7R9CV61</accession>
<name>A0A7R9CV61_TIMCR</name>
<gene>
    <name evidence="1" type="ORF">TCEB3V08_LOCUS6807</name>
</gene>
<evidence type="ECO:0000313" key="1">
    <source>
        <dbReference type="EMBL" id="CAD7403079.1"/>
    </source>
</evidence>
<organism evidence="1">
    <name type="scientific">Timema cristinae</name>
    <name type="common">Walking stick</name>
    <dbReference type="NCBI Taxonomy" id="61476"/>
    <lineage>
        <taxon>Eukaryota</taxon>
        <taxon>Metazoa</taxon>
        <taxon>Ecdysozoa</taxon>
        <taxon>Arthropoda</taxon>
        <taxon>Hexapoda</taxon>
        <taxon>Insecta</taxon>
        <taxon>Pterygota</taxon>
        <taxon>Neoptera</taxon>
        <taxon>Polyneoptera</taxon>
        <taxon>Phasmatodea</taxon>
        <taxon>Timematodea</taxon>
        <taxon>Timematoidea</taxon>
        <taxon>Timematidae</taxon>
        <taxon>Timema</taxon>
    </lineage>
</organism>
<protein>
    <submittedName>
        <fullName evidence="1">Uncharacterized protein</fullName>
    </submittedName>
</protein>
<proteinExistence type="predicted"/>